<reference evidence="3" key="1">
    <citation type="submission" date="2014-04" db="EMBL/GenBank/DDBJ databases">
        <title>Evolutionary Origins and Diversification of the Mycorrhizal Mutualists.</title>
        <authorList>
            <consortium name="DOE Joint Genome Institute"/>
            <consortium name="Mycorrhizal Genomics Consortium"/>
            <person name="Kohler A."/>
            <person name="Kuo A."/>
            <person name="Nagy L.G."/>
            <person name="Floudas D."/>
            <person name="Copeland A."/>
            <person name="Barry K.W."/>
            <person name="Cichocki N."/>
            <person name="Veneault-Fourrey C."/>
            <person name="LaButti K."/>
            <person name="Lindquist E.A."/>
            <person name="Lipzen A."/>
            <person name="Lundell T."/>
            <person name="Morin E."/>
            <person name="Murat C."/>
            <person name="Riley R."/>
            <person name="Ohm R."/>
            <person name="Sun H."/>
            <person name="Tunlid A."/>
            <person name="Henrissat B."/>
            <person name="Grigoriev I.V."/>
            <person name="Hibbett D.S."/>
            <person name="Martin F."/>
        </authorList>
    </citation>
    <scope>NUCLEOTIDE SEQUENCE [LARGE SCALE GENOMIC DNA]</scope>
    <source>
        <strain evidence="3">FD-334 SS-4</strain>
    </source>
</reference>
<sequence length="630" mass="69146">MPLPILRYPYHKPAYHDAQGLNNTPDPNVEPFISQIYDAQSLQALAFRSPPQPVSTNTQPDHPHVDAPNQVDISEIFNEGRAEQLRNGQRDIYLLHKNWRYVLQTTTMMALQILSVQRPRFRHKYLSFGSENPWLRNDGVTILDVWSFFSFLFDLVLESVSNKIISGEVTTKNAAQHAEQILLRLSSPVDSAPIVVFYHRICLSNIFNFLVGRRERVPPTAASCTFQSMQEIINDAGGRYVYLMVKRFIECANAAIFESLELASPTVVENYELCGLRFQPASVRASMSWSELQNLAFSPFINGLFLNETMAVESSKLQDHEFKVVALSRLRLYCCSATRGLTSHFCHFISYDTVAHGHWKQYNNLDLPAECFGLASTVLIFYLHAIRSGFRAGQVHPIVDPGFQMRDDKGNLTQAFHDIWRANVTSISELSVFTLARISALEQEGVASVNPFSATARSNNRSPHLSTLSPAQPSTLSRTKSVINLTLGLIKSSASPRAPDPTPLPAGLPGQSSPSSLSGSPSASPGLGPFRPSGTAPSAAAVPTSPGPGSPGGPGSASQSPILAALQEFAASCKLHERFWPQLQSGFNSEDERFPLLKGPVARKALRLGNLSIQDAASGNSGGPLRYAEQ</sequence>
<keyword evidence="3" id="KW-1185">Reference proteome</keyword>
<dbReference type="EMBL" id="KN817528">
    <property type="protein sequence ID" value="KJA26297.1"/>
    <property type="molecule type" value="Genomic_DNA"/>
</dbReference>
<organism evidence="2 3">
    <name type="scientific">Hypholoma sublateritium (strain FD-334 SS-4)</name>
    <dbReference type="NCBI Taxonomy" id="945553"/>
    <lineage>
        <taxon>Eukaryota</taxon>
        <taxon>Fungi</taxon>
        <taxon>Dikarya</taxon>
        <taxon>Basidiomycota</taxon>
        <taxon>Agaricomycotina</taxon>
        <taxon>Agaricomycetes</taxon>
        <taxon>Agaricomycetidae</taxon>
        <taxon>Agaricales</taxon>
        <taxon>Agaricineae</taxon>
        <taxon>Strophariaceae</taxon>
        <taxon>Hypholoma</taxon>
    </lineage>
</organism>
<evidence type="ECO:0000256" key="1">
    <source>
        <dbReference type="SAM" id="MobiDB-lite"/>
    </source>
</evidence>
<gene>
    <name evidence="2" type="ORF">HYPSUDRAFT_199044</name>
</gene>
<dbReference type="Proteomes" id="UP000054270">
    <property type="component" value="Unassembled WGS sequence"/>
</dbReference>
<dbReference type="AlphaFoldDB" id="A0A0D2LFB5"/>
<name>A0A0D2LFB5_HYPSF</name>
<accession>A0A0D2LFB5</accession>
<evidence type="ECO:0000313" key="3">
    <source>
        <dbReference type="Proteomes" id="UP000054270"/>
    </source>
</evidence>
<feature type="region of interest" description="Disordered" evidence="1">
    <location>
        <begin position="492"/>
        <end position="559"/>
    </location>
</feature>
<evidence type="ECO:0000313" key="2">
    <source>
        <dbReference type="EMBL" id="KJA26297.1"/>
    </source>
</evidence>
<feature type="region of interest" description="Disordered" evidence="1">
    <location>
        <begin position="454"/>
        <end position="473"/>
    </location>
</feature>
<proteinExistence type="predicted"/>
<protein>
    <submittedName>
        <fullName evidence="2">Uncharacterized protein</fullName>
    </submittedName>
</protein>
<feature type="compositionally biased region" description="Low complexity" evidence="1">
    <location>
        <begin position="507"/>
        <end position="544"/>
    </location>
</feature>